<dbReference type="EMBL" id="NAQV01000037">
    <property type="protein sequence ID" value="RAN61826.1"/>
    <property type="molecule type" value="Genomic_DNA"/>
</dbReference>
<comment type="caution">
    <text evidence="1">The sequence shown here is derived from an EMBL/GenBank/DDBJ whole genome shotgun (WGS) entry which is preliminary data.</text>
</comment>
<reference evidence="1 2" key="1">
    <citation type="submission" date="2017-03" db="EMBL/GenBank/DDBJ databases">
        <title>wgs assembly of Dolosigranulum pigrum KPL CDC strains.</title>
        <authorList>
            <person name="Brugger S.D."/>
            <person name="Pettigrew M."/>
            <person name="Kong Y."/>
            <person name="Lemon K.P."/>
        </authorList>
    </citation>
    <scope>NUCLEOTIDE SEQUENCE [LARGE SCALE GENOMIC DNA]</scope>
    <source>
        <strain evidence="1 2">KPL1931_CDC4294-98</strain>
    </source>
</reference>
<dbReference type="RefSeq" id="WP_112790535.1">
    <property type="nucleotide sequence ID" value="NZ_NAQV01000037.1"/>
</dbReference>
<proteinExistence type="predicted"/>
<protein>
    <submittedName>
        <fullName evidence="1">Uncharacterized protein</fullName>
    </submittedName>
</protein>
<accession>A0A328KGE7</accession>
<organism evidence="1 2">
    <name type="scientific">Dolosigranulum pigrum</name>
    <dbReference type="NCBI Taxonomy" id="29394"/>
    <lineage>
        <taxon>Bacteria</taxon>
        <taxon>Bacillati</taxon>
        <taxon>Bacillota</taxon>
        <taxon>Bacilli</taxon>
        <taxon>Lactobacillales</taxon>
        <taxon>Carnobacteriaceae</taxon>
        <taxon>Dolosigranulum</taxon>
    </lineage>
</organism>
<dbReference type="AlphaFoldDB" id="A0A328KGE7"/>
<gene>
    <name evidence="1" type="ORF">B8A44_08875</name>
</gene>
<sequence length="371" mass="42044">MGILTYTKWRTQVNNNQESMQGYVNYLLNYKYKGETAYERWLSLPGNEAGNVSEFVTYILERQQHVVQQHQLEPYQHAKIKGVKLYQDAVQVILDNGNNMPLLGVSSGQVVVHARSEQGDLLHLSSGEALMILNIKLEAVNTIQKIIMEGHGVFAQYEDGSQRRIGFAYKSLEVSDAFDQFRDVYIQASKVMIELTDGTTLPIGTITAEERELIVDYIINNKQELMVIYQDGEIKNMGTLKLPQGAGQQLSELMEHFSESTSFQELAAMYMWPFRQAASQLQYEGVEEGRLMVRSAEGEHHIYYKQEAISHLALDEQHQLVVSLDNKQSIRLGRLETVGDRAVKQLHVVSNQLLIAVMEDGTVVELGKSDK</sequence>
<evidence type="ECO:0000313" key="2">
    <source>
        <dbReference type="Proteomes" id="UP000249099"/>
    </source>
</evidence>
<evidence type="ECO:0000313" key="1">
    <source>
        <dbReference type="EMBL" id="RAN61826.1"/>
    </source>
</evidence>
<name>A0A328KGE7_9LACT</name>
<dbReference type="Proteomes" id="UP000249099">
    <property type="component" value="Unassembled WGS sequence"/>
</dbReference>